<gene>
    <name evidence="8" type="primary">sppA</name>
    <name evidence="8" type="ORF">ENW73_00175</name>
</gene>
<dbReference type="Pfam" id="PF01343">
    <property type="entry name" value="Peptidase_S49"/>
    <property type="match status" value="2"/>
</dbReference>
<dbReference type="GO" id="GO:0016020">
    <property type="term" value="C:membrane"/>
    <property type="evidence" value="ECO:0007669"/>
    <property type="project" value="UniProtKB-SubCell"/>
</dbReference>
<dbReference type="PANTHER" id="PTHR33209:SF1">
    <property type="entry name" value="PEPTIDASE S49 DOMAIN-CONTAINING PROTEIN"/>
    <property type="match status" value="1"/>
</dbReference>
<protein>
    <submittedName>
        <fullName evidence="8">Signal peptide peptidase SppA</fullName>
    </submittedName>
</protein>
<dbReference type="NCBIfam" id="TIGR00705">
    <property type="entry name" value="SppA_67K"/>
    <property type="match status" value="1"/>
</dbReference>
<evidence type="ECO:0000256" key="4">
    <source>
        <dbReference type="ARBA" id="ARBA00022801"/>
    </source>
</evidence>
<reference evidence="8" key="1">
    <citation type="journal article" date="2020" name="mSystems">
        <title>Genome- and Community-Level Interaction Insights into Carbon Utilization and Element Cycling Functions of Hydrothermarchaeota in Hydrothermal Sediment.</title>
        <authorList>
            <person name="Zhou Z."/>
            <person name="Liu Y."/>
            <person name="Xu W."/>
            <person name="Pan J."/>
            <person name="Luo Z.H."/>
            <person name="Li M."/>
        </authorList>
    </citation>
    <scope>NUCLEOTIDE SEQUENCE [LARGE SCALE GENOMIC DNA]</scope>
    <source>
        <strain evidence="8">SpSt-876</strain>
    </source>
</reference>
<comment type="subcellular location">
    <subcellularLocation>
        <location evidence="1">Membrane</location>
    </subcellularLocation>
</comment>
<evidence type="ECO:0000256" key="5">
    <source>
        <dbReference type="ARBA" id="ARBA00022825"/>
    </source>
</evidence>
<dbReference type="AlphaFoldDB" id="A0A7C6A7N9"/>
<accession>A0A7C6A7N9</accession>
<dbReference type="CDD" id="cd07018">
    <property type="entry name" value="S49_SppA_67K_type"/>
    <property type="match status" value="1"/>
</dbReference>
<dbReference type="Gene3D" id="3.90.226.10">
    <property type="entry name" value="2-enoyl-CoA Hydratase, Chain A, domain 1"/>
    <property type="match status" value="3"/>
</dbReference>
<dbReference type="EMBL" id="DTLI01000008">
    <property type="protein sequence ID" value="HHS51270.1"/>
    <property type="molecule type" value="Genomic_DNA"/>
</dbReference>
<evidence type="ECO:0000259" key="7">
    <source>
        <dbReference type="Pfam" id="PF01343"/>
    </source>
</evidence>
<sequence length="737" mass="82629">MTFLLIILPILSVSPMMPLSVTSSDDALAMFYNPAGLSSNRGFNLYYCYKLEDWKIRENSALAGQLGPLGFSYLGGTSFNYGLGLGFKLGDNFGLGVRYFHQLNNYWCLGTLIRLGNFLSFGITWPDINYKDWHTIIAGIGIRPLGNRLTVFTETQLDSMIDKMWLGLELVPISGVELKGMIKTDWSFSLGIDISFGRIGIGYANAKVKNLTNNLNHLVYLRYSKDIRHSVLPRPARFLTMELSGLIQDVKPGFSLFGPVVKKTTYEILDLLNKAKEDKTIKGIIIAIEDLQLSFAQASELRDALEQIKAQGKKIIVYAPNLSTNTYFLAAVADLIISHPSGYVSIPGMYRQARFIKGTLDKLGIEVEYERVGKYKSAPELLTEDSLSSAYREVLNSILDDNYSYFLEATAKARSFKKEDFEKKVDCGFFLTPIAQKEGLIDTFAYYDQLDSVLVTKLGKMRKITERSYRKETFHNPNWVLPKTKIAVVYGSGSIVQGESRTDPISGEMTIGSKTIIRAIKKARQDKRVKAIVLRVDSPGGDGFASDLIWHEIEITKKQKPVIVSMGPVAASGGYYISCNSDKIFALPATITGSIGVFSLKMVFAGLYDKIGIKTEVIKRGEHADAFSPHRKLTPEEHQILKEVTEDFYRQFVNKVAQGRNQTFEHIDSIGQGRVWTGNQARSLGLVDSLGGLLTAIDYAKEKIKAKEVKIEFLPKLQRGFFGPFFDYFWDKLINRK</sequence>
<name>A0A7C6A7N9_UNCW3</name>
<dbReference type="NCBIfam" id="TIGR00706">
    <property type="entry name" value="SppA_dom"/>
    <property type="match status" value="1"/>
</dbReference>
<dbReference type="InterPro" id="IPR004635">
    <property type="entry name" value="Pept_S49_SppA"/>
</dbReference>
<evidence type="ECO:0000256" key="2">
    <source>
        <dbReference type="ARBA" id="ARBA00008683"/>
    </source>
</evidence>
<feature type="domain" description="Peptidase S49" evidence="7">
    <location>
        <begin position="309"/>
        <end position="452"/>
    </location>
</feature>
<evidence type="ECO:0000256" key="3">
    <source>
        <dbReference type="ARBA" id="ARBA00022670"/>
    </source>
</evidence>
<dbReference type="InterPro" id="IPR047272">
    <property type="entry name" value="S49_SppA_C"/>
</dbReference>
<dbReference type="GO" id="GO:0008236">
    <property type="term" value="F:serine-type peptidase activity"/>
    <property type="evidence" value="ECO:0007669"/>
    <property type="project" value="UniProtKB-KW"/>
</dbReference>
<dbReference type="CDD" id="cd07023">
    <property type="entry name" value="S49_Sppa_N_C"/>
    <property type="match status" value="1"/>
</dbReference>
<keyword evidence="4" id="KW-0378">Hydrolase</keyword>
<dbReference type="InterPro" id="IPR002142">
    <property type="entry name" value="Peptidase_S49"/>
</dbReference>
<dbReference type="InterPro" id="IPR047217">
    <property type="entry name" value="S49_SppA_67K_type_N"/>
</dbReference>
<dbReference type="SUPFAM" id="SSF52096">
    <property type="entry name" value="ClpP/crotonase"/>
    <property type="match status" value="2"/>
</dbReference>
<keyword evidence="5" id="KW-0720">Serine protease</keyword>
<organism evidence="8">
    <name type="scientific">candidate division WOR-3 bacterium</name>
    <dbReference type="NCBI Taxonomy" id="2052148"/>
    <lineage>
        <taxon>Bacteria</taxon>
        <taxon>Bacteria division WOR-3</taxon>
    </lineage>
</organism>
<evidence type="ECO:0000256" key="6">
    <source>
        <dbReference type="ARBA" id="ARBA00023136"/>
    </source>
</evidence>
<comment type="similarity">
    <text evidence="2">Belongs to the peptidase S49 family.</text>
</comment>
<dbReference type="InterPro" id="IPR004634">
    <property type="entry name" value="Pept_S49_pIV"/>
</dbReference>
<dbReference type="GO" id="GO:0006465">
    <property type="term" value="P:signal peptide processing"/>
    <property type="evidence" value="ECO:0007669"/>
    <property type="project" value="InterPro"/>
</dbReference>
<keyword evidence="6" id="KW-0472">Membrane</keyword>
<proteinExistence type="inferred from homology"/>
<evidence type="ECO:0000313" key="8">
    <source>
        <dbReference type="EMBL" id="HHS51270.1"/>
    </source>
</evidence>
<dbReference type="PANTHER" id="PTHR33209">
    <property type="entry name" value="PROTEASE 4"/>
    <property type="match status" value="1"/>
</dbReference>
<comment type="caution">
    <text evidence="8">The sequence shown here is derived from an EMBL/GenBank/DDBJ whole genome shotgun (WGS) entry which is preliminary data.</text>
</comment>
<keyword evidence="3" id="KW-0645">Protease</keyword>
<feature type="domain" description="Peptidase S49" evidence="7">
    <location>
        <begin position="556"/>
        <end position="705"/>
    </location>
</feature>
<dbReference type="InterPro" id="IPR029045">
    <property type="entry name" value="ClpP/crotonase-like_dom_sf"/>
</dbReference>
<evidence type="ECO:0000256" key="1">
    <source>
        <dbReference type="ARBA" id="ARBA00004370"/>
    </source>
</evidence>